<dbReference type="InterPro" id="IPR052953">
    <property type="entry name" value="Ser-rich/MCO-related"/>
</dbReference>
<feature type="signal peptide" evidence="2">
    <location>
        <begin position="1"/>
        <end position="19"/>
    </location>
</feature>
<evidence type="ECO:0000313" key="3">
    <source>
        <dbReference type="EMBL" id="KAL2290217.1"/>
    </source>
</evidence>
<comment type="caution">
    <text evidence="3">The sequence shown here is derived from an EMBL/GenBank/DDBJ whole genome shotgun (WGS) entry which is preliminary data.</text>
</comment>
<feature type="compositionally biased region" description="Basic and acidic residues" evidence="1">
    <location>
        <begin position="31"/>
        <end position="43"/>
    </location>
</feature>
<reference evidence="3 4" key="1">
    <citation type="submission" date="2024-03" db="EMBL/GenBank/DDBJ databases">
        <title>A high-quality draft genome sequence of Diaporthe vaccinii, a causative agent of upright dieback and viscid rot disease in cranberry plants.</title>
        <authorList>
            <person name="Sarrasin M."/>
            <person name="Lang B.F."/>
            <person name="Burger G."/>
        </authorList>
    </citation>
    <scope>NUCLEOTIDE SEQUENCE [LARGE SCALE GENOMIC DNA]</scope>
    <source>
        <strain evidence="3 4">IS7</strain>
    </source>
</reference>
<protein>
    <recommendedName>
        <fullName evidence="5">Serine-threonine rich protein</fullName>
    </recommendedName>
</protein>
<evidence type="ECO:0000313" key="4">
    <source>
        <dbReference type="Proteomes" id="UP001600888"/>
    </source>
</evidence>
<organism evidence="3 4">
    <name type="scientific">Diaporthe vaccinii</name>
    <dbReference type="NCBI Taxonomy" id="105482"/>
    <lineage>
        <taxon>Eukaryota</taxon>
        <taxon>Fungi</taxon>
        <taxon>Dikarya</taxon>
        <taxon>Ascomycota</taxon>
        <taxon>Pezizomycotina</taxon>
        <taxon>Sordariomycetes</taxon>
        <taxon>Sordariomycetidae</taxon>
        <taxon>Diaporthales</taxon>
        <taxon>Diaporthaceae</taxon>
        <taxon>Diaporthe</taxon>
        <taxon>Diaporthe eres species complex</taxon>
    </lineage>
</organism>
<dbReference type="EMBL" id="JBAWTH010000010">
    <property type="protein sequence ID" value="KAL2290217.1"/>
    <property type="molecule type" value="Genomic_DNA"/>
</dbReference>
<dbReference type="SUPFAM" id="SSF49503">
    <property type="entry name" value="Cupredoxins"/>
    <property type="match status" value="1"/>
</dbReference>
<evidence type="ECO:0008006" key="5">
    <source>
        <dbReference type="Google" id="ProtNLM"/>
    </source>
</evidence>
<feature type="region of interest" description="Disordered" evidence="1">
    <location>
        <begin position="31"/>
        <end position="59"/>
    </location>
</feature>
<keyword evidence="4" id="KW-1185">Reference proteome</keyword>
<dbReference type="PANTHER" id="PTHR34883">
    <property type="entry name" value="SERINE-RICH PROTEIN, PUTATIVE-RELATED-RELATED"/>
    <property type="match status" value="1"/>
</dbReference>
<feature type="chain" id="PRO_5045320077" description="Serine-threonine rich protein" evidence="2">
    <location>
        <begin position="20"/>
        <end position="344"/>
    </location>
</feature>
<dbReference type="CDD" id="cd00920">
    <property type="entry name" value="Cupredoxin"/>
    <property type="match status" value="1"/>
</dbReference>
<gene>
    <name evidence="3" type="ORF">FJTKL_00687</name>
</gene>
<evidence type="ECO:0000256" key="2">
    <source>
        <dbReference type="SAM" id="SignalP"/>
    </source>
</evidence>
<dbReference type="PANTHER" id="PTHR34883:SF4">
    <property type="entry name" value="CUPREDOXIN"/>
    <property type="match status" value="1"/>
</dbReference>
<dbReference type="Proteomes" id="UP001600888">
    <property type="component" value="Unassembled WGS sequence"/>
</dbReference>
<feature type="region of interest" description="Disordered" evidence="1">
    <location>
        <begin position="254"/>
        <end position="273"/>
    </location>
</feature>
<accession>A0ABR4F698</accession>
<proteinExistence type="predicted"/>
<dbReference type="Gene3D" id="2.60.40.420">
    <property type="entry name" value="Cupredoxins - blue copper proteins"/>
    <property type="match status" value="1"/>
</dbReference>
<dbReference type="InterPro" id="IPR008972">
    <property type="entry name" value="Cupredoxin"/>
</dbReference>
<evidence type="ECO:0000256" key="1">
    <source>
        <dbReference type="SAM" id="MobiDB-lite"/>
    </source>
</evidence>
<sequence length="344" mass="33484">MKFSATLAALAAPLALAKAVHNVYPVKRDTDLFPRKSDEKSQEKSQGGEGQAQAGGQALASMAGPGAQISASQEQLITLGLSGAGITTNAATEVIIIWVNQGAGAPTMNVNPPPMAAPAAAQTHEVVVGGAAGLQFTPAEIKAAVGDMVVFTFMSANHTATQSAFATPCEALAGGMDSGFQANPNNSVNPPPQVAMQVMVDTPLWFYCKQKGHCGKGMTFSINPTAAKTQAMFQSMAIAQNGTGASTGITGGAAPPAAGAAPPNATGGGAAAAAPAAGGSAGGAAAAAPTMGQGTIQNGACVCAVSCSVGSFPAAQAQGVGAFGGLPGALPANMSEVMMNGGAA</sequence>
<keyword evidence="2" id="KW-0732">Signal</keyword>
<name>A0ABR4F698_9PEZI</name>